<accession>A0A1G6QTK4</accession>
<feature type="domain" description="Bacterial sugar transferase" evidence="3">
    <location>
        <begin position="6"/>
        <end position="201"/>
    </location>
</feature>
<protein>
    <submittedName>
        <fullName evidence="4">Sugar transferase involved in LPS biosynthesis (Colanic, teichoic acid)</fullName>
    </submittedName>
</protein>
<evidence type="ECO:0000313" key="5">
    <source>
        <dbReference type="Proteomes" id="UP000198757"/>
    </source>
</evidence>
<dbReference type="STRING" id="1285928.SAMN04487894_10511"/>
<dbReference type="RefSeq" id="WP_245729179.1">
    <property type="nucleotide sequence ID" value="NZ_FMZO01000005.1"/>
</dbReference>
<dbReference type="InterPro" id="IPR003362">
    <property type="entry name" value="Bact_transf"/>
</dbReference>
<dbReference type="PANTHER" id="PTHR30576">
    <property type="entry name" value="COLANIC BIOSYNTHESIS UDP-GLUCOSE LIPID CARRIER TRANSFERASE"/>
    <property type="match status" value="1"/>
</dbReference>
<evidence type="ECO:0000259" key="3">
    <source>
        <dbReference type="Pfam" id="PF02397"/>
    </source>
</evidence>
<name>A0A1G6QTK4_NIADE</name>
<proteinExistence type="inferred from homology"/>
<dbReference type="AlphaFoldDB" id="A0A1G6QTK4"/>
<reference evidence="5" key="1">
    <citation type="submission" date="2016-10" db="EMBL/GenBank/DDBJ databases">
        <authorList>
            <person name="Varghese N."/>
            <person name="Submissions S."/>
        </authorList>
    </citation>
    <scope>NUCLEOTIDE SEQUENCE [LARGE SCALE GENOMIC DNA]</scope>
    <source>
        <strain evidence="5">DSM 25811 / CCM 8410 / LMG 26954 / E90</strain>
    </source>
</reference>
<keyword evidence="5" id="KW-1185">Reference proteome</keyword>
<organism evidence="4 5">
    <name type="scientific">Niabella drilacis (strain DSM 25811 / CCM 8410 / CCUG 62505 / LMG 26954 / E90)</name>
    <dbReference type="NCBI Taxonomy" id="1285928"/>
    <lineage>
        <taxon>Bacteria</taxon>
        <taxon>Pseudomonadati</taxon>
        <taxon>Bacteroidota</taxon>
        <taxon>Chitinophagia</taxon>
        <taxon>Chitinophagales</taxon>
        <taxon>Chitinophagaceae</taxon>
        <taxon>Niabella</taxon>
    </lineage>
</organism>
<keyword evidence="4" id="KW-0808">Transferase</keyword>
<dbReference type="GO" id="GO:0016780">
    <property type="term" value="F:phosphotransferase activity, for other substituted phosphate groups"/>
    <property type="evidence" value="ECO:0007669"/>
    <property type="project" value="TreeGrafter"/>
</dbReference>
<keyword evidence="2" id="KW-0472">Membrane</keyword>
<dbReference type="Proteomes" id="UP000198757">
    <property type="component" value="Unassembled WGS sequence"/>
</dbReference>
<keyword evidence="2" id="KW-1133">Transmembrane helix</keyword>
<dbReference type="Pfam" id="PF02397">
    <property type="entry name" value="Bac_transf"/>
    <property type="match status" value="1"/>
</dbReference>
<dbReference type="EMBL" id="FMZO01000005">
    <property type="protein sequence ID" value="SDC95601.1"/>
    <property type="molecule type" value="Genomic_DNA"/>
</dbReference>
<sequence>MYSFFKRFFDLIVSLTLFLVILPFMIPIVLILLLTGEHYVFYRQKRIGFKNRYFYILKFATMLKNSPNMGTGLITVRNDPRLLPIGGFLRMTKINELPQIINVIKGDMSLVGPRPLVDKTFNAYPEAVRSRVYDSVPGITGIGSIIFRDEEQLLTNTKMDRVEYYERVIAPYKGELEMWYNRHKSLRVDFWIIFLTAWSIINPSTKLPHKVFKNLPQRTFADIAQTRPVLNAADPKKRSVHS</sequence>
<keyword evidence="2" id="KW-0812">Transmembrane</keyword>
<evidence type="ECO:0000256" key="1">
    <source>
        <dbReference type="ARBA" id="ARBA00006464"/>
    </source>
</evidence>
<evidence type="ECO:0000256" key="2">
    <source>
        <dbReference type="SAM" id="Phobius"/>
    </source>
</evidence>
<comment type="similarity">
    <text evidence="1">Belongs to the bacterial sugar transferase family.</text>
</comment>
<evidence type="ECO:0000313" key="4">
    <source>
        <dbReference type="EMBL" id="SDC95601.1"/>
    </source>
</evidence>
<feature type="transmembrane region" description="Helical" evidence="2">
    <location>
        <begin position="12"/>
        <end position="36"/>
    </location>
</feature>
<dbReference type="PANTHER" id="PTHR30576:SF20">
    <property type="entry name" value="QUINOVOSAMINEPHOSPHOTRANSFERAE-RELATED"/>
    <property type="match status" value="1"/>
</dbReference>
<gene>
    <name evidence="4" type="ORF">SAMN04487894_10511</name>
</gene>